<dbReference type="EMBL" id="JAIWYP010000005">
    <property type="protein sequence ID" value="KAH3816419.1"/>
    <property type="molecule type" value="Genomic_DNA"/>
</dbReference>
<evidence type="ECO:0000313" key="1">
    <source>
        <dbReference type="EMBL" id="KAH3816419.1"/>
    </source>
</evidence>
<organism evidence="1 2">
    <name type="scientific">Dreissena polymorpha</name>
    <name type="common">Zebra mussel</name>
    <name type="synonym">Mytilus polymorpha</name>
    <dbReference type="NCBI Taxonomy" id="45954"/>
    <lineage>
        <taxon>Eukaryota</taxon>
        <taxon>Metazoa</taxon>
        <taxon>Spiralia</taxon>
        <taxon>Lophotrochozoa</taxon>
        <taxon>Mollusca</taxon>
        <taxon>Bivalvia</taxon>
        <taxon>Autobranchia</taxon>
        <taxon>Heteroconchia</taxon>
        <taxon>Euheterodonta</taxon>
        <taxon>Imparidentia</taxon>
        <taxon>Neoheterodontei</taxon>
        <taxon>Myida</taxon>
        <taxon>Dreissenoidea</taxon>
        <taxon>Dreissenidae</taxon>
        <taxon>Dreissena</taxon>
    </lineage>
</organism>
<sequence>MKLVGTDFTVESGGTVEADNLIVQATTLTVEDSAYIKADKMVRIVILLLQQN</sequence>
<gene>
    <name evidence="1" type="ORF">DPMN_117935</name>
</gene>
<accession>A0A9D4GJ82</accession>
<dbReference type="AlphaFoldDB" id="A0A9D4GJ82"/>
<name>A0A9D4GJ82_DREPO</name>
<comment type="caution">
    <text evidence="1">The sequence shown here is derived from an EMBL/GenBank/DDBJ whole genome shotgun (WGS) entry which is preliminary data.</text>
</comment>
<reference evidence="1" key="1">
    <citation type="journal article" date="2019" name="bioRxiv">
        <title>The Genome of the Zebra Mussel, Dreissena polymorpha: A Resource for Invasive Species Research.</title>
        <authorList>
            <person name="McCartney M.A."/>
            <person name="Auch B."/>
            <person name="Kono T."/>
            <person name="Mallez S."/>
            <person name="Zhang Y."/>
            <person name="Obille A."/>
            <person name="Becker A."/>
            <person name="Abrahante J.E."/>
            <person name="Garbe J."/>
            <person name="Badalamenti J.P."/>
            <person name="Herman A."/>
            <person name="Mangelson H."/>
            <person name="Liachko I."/>
            <person name="Sullivan S."/>
            <person name="Sone E.D."/>
            <person name="Koren S."/>
            <person name="Silverstein K.A.T."/>
            <person name="Beckman K.B."/>
            <person name="Gohl D.M."/>
        </authorList>
    </citation>
    <scope>NUCLEOTIDE SEQUENCE</scope>
    <source>
        <strain evidence="1">Duluth1</strain>
        <tissue evidence="1">Whole animal</tissue>
    </source>
</reference>
<evidence type="ECO:0000313" key="2">
    <source>
        <dbReference type="Proteomes" id="UP000828390"/>
    </source>
</evidence>
<protein>
    <submittedName>
        <fullName evidence="1">Uncharacterized protein</fullName>
    </submittedName>
</protein>
<dbReference type="Proteomes" id="UP000828390">
    <property type="component" value="Unassembled WGS sequence"/>
</dbReference>
<keyword evidence="2" id="KW-1185">Reference proteome</keyword>
<reference evidence="1" key="2">
    <citation type="submission" date="2020-11" db="EMBL/GenBank/DDBJ databases">
        <authorList>
            <person name="McCartney M.A."/>
            <person name="Auch B."/>
            <person name="Kono T."/>
            <person name="Mallez S."/>
            <person name="Becker A."/>
            <person name="Gohl D.M."/>
            <person name="Silverstein K.A.T."/>
            <person name="Koren S."/>
            <person name="Bechman K.B."/>
            <person name="Herman A."/>
            <person name="Abrahante J.E."/>
            <person name="Garbe J."/>
        </authorList>
    </citation>
    <scope>NUCLEOTIDE SEQUENCE</scope>
    <source>
        <strain evidence="1">Duluth1</strain>
        <tissue evidence="1">Whole animal</tissue>
    </source>
</reference>
<proteinExistence type="predicted"/>